<name>A0AAV4W8X0_9ARAC</name>
<gene>
    <name evidence="1" type="ORF">CDAR_416411</name>
</gene>
<evidence type="ECO:0000313" key="1">
    <source>
        <dbReference type="EMBL" id="GIY78500.1"/>
    </source>
</evidence>
<accession>A0AAV4W8X0</accession>
<reference evidence="1 2" key="1">
    <citation type="submission" date="2021-06" db="EMBL/GenBank/DDBJ databases">
        <title>Caerostris darwini draft genome.</title>
        <authorList>
            <person name="Kono N."/>
            <person name="Arakawa K."/>
        </authorList>
    </citation>
    <scope>NUCLEOTIDE SEQUENCE [LARGE SCALE GENOMIC DNA]</scope>
</reference>
<proteinExistence type="predicted"/>
<dbReference type="AlphaFoldDB" id="A0AAV4W8X0"/>
<dbReference type="EMBL" id="BPLQ01014253">
    <property type="protein sequence ID" value="GIY78500.1"/>
    <property type="molecule type" value="Genomic_DNA"/>
</dbReference>
<sequence>MSTYKFRLLKCRPVLLQTSALKYPTYDINAIHPGFAAAASTFEQLRLLSSPFCGSPNVPVNFANLFCASVKKSLSMWPAHCGPEKSFSEACNELTADDQMNDHQFKLQLHKPFCAASLYREELENS</sequence>
<protein>
    <submittedName>
        <fullName evidence="1">Uncharacterized protein</fullName>
    </submittedName>
</protein>
<keyword evidence="2" id="KW-1185">Reference proteome</keyword>
<comment type="caution">
    <text evidence="1">The sequence shown here is derived from an EMBL/GenBank/DDBJ whole genome shotgun (WGS) entry which is preliminary data.</text>
</comment>
<evidence type="ECO:0000313" key="2">
    <source>
        <dbReference type="Proteomes" id="UP001054837"/>
    </source>
</evidence>
<organism evidence="1 2">
    <name type="scientific">Caerostris darwini</name>
    <dbReference type="NCBI Taxonomy" id="1538125"/>
    <lineage>
        <taxon>Eukaryota</taxon>
        <taxon>Metazoa</taxon>
        <taxon>Ecdysozoa</taxon>
        <taxon>Arthropoda</taxon>
        <taxon>Chelicerata</taxon>
        <taxon>Arachnida</taxon>
        <taxon>Araneae</taxon>
        <taxon>Araneomorphae</taxon>
        <taxon>Entelegynae</taxon>
        <taxon>Araneoidea</taxon>
        <taxon>Araneidae</taxon>
        <taxon>Caerostris</taxon>
    </lineage>
</organism>
<dbReference type="Proteomes" id="UP001054837">
    <property type="component" value="Unassembled WGS sequence"/>
</dbReference>